<evidence type="ECO:0000256" key="1">
    <source>
        <dbReference type="SAM" id="MobiDB-lite"/>
    </source>
</evidence>
<organism evidence="2">
    <name type="scientific">Brachypodium distachyon</name>
    <name type="common">Purple false brome</name>
    <name type="synonym">Trachynia distachya</name>
    <dbReference type="NCBI Taxonomy" id="15368"/>
    <lineage>
        <taxon>Eukaryota</taxon>
        <taxon>Viridiplantae</taxon>
        <taxon>Streptophyta</taxon>
        <taxon>Embryophyta</taxon>
        <taxon>Tracheophyta</taxon>
        <taxon>Spermatophyta</taxon>
        <taxon>Magnoliopsida</taxon>
        <taxon>Liliopsida</taxon>
        <taxon>Poales</taxon>
        <taxon>Poaceae</taxon>
        <taxon>BOP clade</taxon>
        <taxon>Pooideae</taxon>
        <taxon>Stipodae</taxon>
        <taxon>Brachypodieae</taxon>
        <taxon>Brachypodium</taxon>
    </lineage>
</organism>
<keyword evidence="4" id="KW-1185">Reference proteome</keyword>
<dbReference type="Proteomes" id="UP000008810">
    <property type="component" value="Chromosome 1"/>
</dbReference>
<feature type="compositionally biased region" description="Basic and acidic residues" evidence="1">
    <location>
        <begin position="67"/>
        <end position="82"/>
    </location>
</feature>
<evidence type="ECO:0000313" key="4">
    <source>
        <dbReference type="Proteomes" id="UP000008810"/>
    </source>
</evidence>
<proteinExistence type="predicted"/>
<sequence length="179" mass="19172">MSLRNTQRREPRANEDDEEEEVEEDEDERDEAVTGGGASSDGAPVERDTEARSGGGTSALSSLSRGDVLRIGDMDRARRCTEPLRSVSSRPRAGPCRRSSSSLSSSLPGSRSGSGDRVSGRIWPFWKSSSAEIMCSPGPPNSNSASPMPPYPAPFAAPEAADEDENSRWWMGLAGALKK</sequence>
<feature type="region of interest" description="Disordered" evidence="1">
    <location>
        <begin position="136"/>
        <end position="162"/>
    </location>
</feature>
<gene>
    <name evidence="3" type="primary">LOC100839028</name>
    <name evidence="2" type="ORF">BRADI_1g64698v3</name>
</gene>
<feature type="region of interest" description="Disordered" evidence="1">
    <location>
        <begin position="1"/>
        <end position="121"/>
    </location>
</feature>
<dbReference type="EnsemblPlants" id="PNT77548">
    <property type="protein sequence ID" value="PNT77548"/>
    <property type="gene ID" value="BRADI_1g64698v3"/>
</dbReference>
<evidence type="ECO:0000313" key="2">
    <source>
        <dbReference type="EMBL" id="PNT77548.1"/>
    </source>
</evidence>
<reference evidence="2 3" key="1">
    <citation type="journal article" date="2010" name="Nature">
        <title>Genome sequencing and analysis of the model grass Brachypodium distachyon.</title>
        <authorList>
            <consortium name="International Brachypodium Initiative"/>
        </authorList>
    </citation>
    <scope>NUCLEOTIDE SEQUENCE [LARGE SCALE GENOMIC DNA]</scope>
    <source>
        <strain evidence="2 3">Bd21</strain>
    </source>
</reference>
<dbReference type="EMBL" id="CM000880">
    <property type="protein sequence ID" value="PNT77548.1"/>
    <property type="molecule type" value="Genomic_DNA"/>
</dbReference>
<feature type="compositionally biased region" description="Acidic residues" evidence="1">
    <location>
        <begin position="15"/>
        <end position="30"/>
    </location>
</feature>
<feature type="compositionally biased region" description="Low complexity" evidence="1">
    <location>
        <begin position="97"/>
        <end position="121"/>
    </location>
</feature>
<dbReference type="AlphaFoldDB" id="A0A2K2DTE6"/>
<reference evidence="3" key="3">
    <citation type="submission" date="2018-08" db="UniProtKB">
        <authorList>
            <consortium name="EnsemblPlants"/>
        </authorList>
    </citation>
    <scope>IDENTIFICATION</scope>
    <source>
        <strain evidence="3">cv. Bd21</strain>
    </source>
</reference>
<reference evidence="2" key="2">
    <citation type="submission" date="2017-06" db="EMBL/GenBank/DDBJ databases">
        <title>WGS assembly of Brachypodium distachyon.</title>
        <authorList>
            <consortium name="The International Brachypodium Initiative"/>
            <person name="Lucas S."/>
            <person name="Harmon-Smith M."/>
            <person name="Lail K."/>
            <person name="Tice H."/>
            <person name="Grimwood J."/>
            <person name="Bruce D."/>
            <person name="Barry K."/>
            <person name="Shu S."/>
            <person name="Lindquist E."/>
            <person name="Wang M."/>
            <person name="Pitluck S."/>
            <person name="Vogel J.P."/>
            <person name="Garvin D.F."/>
            <person name="Mockler T.C."/>
            <person name="Schmutz J."/>
            <person name="Rokhsar D."/>
            <person name="Bevan M.W."/>
        </authorList>
    </citation>
    <scope>NUCLEOTIDE SEQUENCE</scope>
    <source>
        <strain evidence="2">Bd21</strain>
    </source>
</reference>
<name>A0A2K2DTE6_BRADI</name>
<dbReference type="Gramene" id="PNT77548">
    <property type="protein sequence ID" value="PNT77548"/>
    <property type="gene ID" value="BRADI_1g64698v3"/>
</dbReference>
<protein>
    <submittedName>
        <fullName evidence="2 3">Uncharacterized protein</fullName>
    </submittedName>
</protein>
<accession>A0A2K2DTE6</accession>
<evidence type="ECO:0000313" key="3">
    <source>
        <dbReference type="EnsemblPlants" id="PNT77548"/>
    </source>
</evidence>